<evidence type="ECO:0000313" key="3">
    <source>
        <dbReference type="Proteomes" id="UP001473302"/>
    </source>
</evidence>
<evidence type="ECO:0000256" key="1">
    <source>
        <dbReference type="SAM" id="Coils"/>
    </source>
</evidence>
<comment type="caution">
    <text evidence="2">The sequence shown here is derived from an EMBL/GenBank/DDBJ whole genome shotgun (WGS) entry which is preliminary data.</text>
</comment>
<name>A0ABP9YXS6_9FUNG</name>
<proteinExistence type="predicted"/>
<accession>A0ABP9YXS6</accession>
<protein>
    <submittedName>
        <fullName evidence="2">Uncharacterized protein</fullName>
    </submittedName>
</protein>
<keyword evidence="3" id="KW-1185">Reference proteome</keyword>
<gene>
    <name evidence="2" type="ORF">MFLAVUS_005083</name>
</gene>
<feature type="coiled-coil region" evidence="1">
    <location>
        <begin position="58"/>
        <end position="85"/>
    </location>
</feature>
<dbReference type="Proteomes" id="UP001473302">
    <property type="component" value="Unassembled WGS sequence"/>
</dbReference>
<organism evidence="2 3">
    <name type="scientific">Mucor flavus</name>
    <dbReference type="NCBI Taxonomy" id="439312"/>
    <lineage>
        <taxon>Eukaryota</taxon>
        <taxon>Fungi</taxon>
        <taxon>Fungi incertae sedis</taxon>
        <taxon>Mucoromycota</taxon>
        <taxon>Mucoromycotina</taxon>
        <taxon>Mucoromycetes</taxon>
        <taxon>Mucorales</taxon>
        <taxon>Mucorineae</taxon>
        <taxon>Mucoraceae</taxon>
        <taxon>Mucor</taxon>
    </lineage>
</organism>
<sequence length="381" mass="44144">MSDHEMEGLEFENRTTASSFNERLLRAREKASNDEMDDHINLDGIFDSDDPVLLAERLKTIKAQVERMESKVMVMEEKLEDRKSRRVLEASLTNMTPEERAIHTEKQEKEENVQDIPDLDVIFEYLLLLSSSSPDDVNDLSTTDFIKPHAGIRKKALEDPWVLKQEKYSSVHFVKADNVLESNPDAEGEIRHCELGGNCHDMEFNITFDVLEPSMVMSNLVFEVGIEMQLEIGDILERRIREECDLLQFFRVLAHYATLERERKRIFEKLVDLFSKTELHVELLSPSKLMFEGTGSAYLTLEWQTEKVHTDKFRLDCNAANYIKPRLSMEAFNLGTSDNVDSFDIATQMNDYFTMLLKMKGVYEATEFIVNKVFMPLKKEA</sequence>
<evidence type="ECO:0000313" key="2">
    <source>
        <dbReference type="EMBL" id="GAA5811642.1"/>
    </source>
</evidence>
<dbReference type="EMBL" id="BAABUK010000010">
    <property type="protein sequence ID" value="GAA5811642.1"/>
    <property type="molecule type" value="Genomic_DNA"/>
</dbReference>
<keyword evidence="1" id="KW-0175">Coiled coil</keyword>
<reference evidence="2 3" key="1">
    <citation type="submission" date="2024-04" db="EMBL/GenBank/DDBJ databases">
        <title>genome sequences of Mucor flavus KT1a and Helicostylum pulchrum KT1b strains isolated from the surface of a dry-aged beef.</title>
        <authorList>
            <person name="Toyotome T."/>
            <person name="Hosono M."/>
            <person name="Torimaru M."/>
            <person name="Fukuda K."/>
            <person name="Mikami N."/>
        </authorList>
    </citation>
    <scope>NUCLEOTIDE SEQUENCE [LARGE SCALE GENOMIC DNA]</scope>
    <source>
        <strain evidence="2 3">KT1a</strain>
    </source>
</reference>